<evidence type="ECO:0000313" key="2">
    <source>
        <dbReference type="Proteomes" id="UP000315783"/>
    </source>
</evidence>
<dbReference type="EMBL" id="SPUK01000003">
    <property type="protein sequence ID" value="TQV98763.1"/>
    <property type="molecule type" value="Genomic_DNA"/>
</dbReference>
<accession>A0A545VAN1</accession>
<dbReference type="AlphaFoldDB" id="A0A545VAN1"/>
<evidence type="ECO:0000313" key="1">
    <source>
        <dbReference type="EMBL" id="TQV98763.1"/>
    </source>
</evidence>
<proteinExistence type="predicted"/>
<reference evidence="1 2" key="1">
    <citation type="journal article" date="2019" name="Appl. Microbiol. Biotechnol.">
        <title>Genome sequence of Isaria javanica and comparative genome analysis insights into family S53 peptidase evolution in fungal entomopathogens.</title>
        <authorList>
            <person name="Lin R."/>
            <person name="Zhang X."/>
            <person name="Xin B."/>
            <person name="Zou M."/>
            <person name="Gao Y."/>
            <person name="Qin F."/>
            <person name="Hu Q."/>
            <person name="Xie B."/>
            <person name="Cheng X."/>
        </authorList>
    </citation>
    <scope>NUCLEOTIDE SEQUENCE [LARGE SCALE GENOMIC DNA]</scope>
    <source>
        <strain evidence="1 2">IJ1G</strain>
    </source>
</reference>
<dbReference type="Proteomes" id="UP000315783">
    <property type="component" value="Unassembled WGS sequence"/>
</dbReference>
<gene>
    <name evidence="1" type="ORF">IF1G_02843</name>
</gene>
<protein>
    <submittedName>
        <fullName evidence="1">Uncharacterized protein</fullName>
    </submittedName>
</protein>
<name>A0A545VAN1_9HYPO</name>
<sequence length="119" mass="13163">MQYRDPETSRRLSPPPTQALALSGQARPIFACHYMQAGVISMRSRRTGHARCYITSLVPLFVVQGPYDTRGVAPDYRIVSDVHPPLLASHTCNWQRASHTLPFSDSFLGDGPELVSLAP</sequence>
<comment type="caution">
    <text evidence="1">The sequence shown here is derived from an EMBL/GenBank/DDBJ whole genome shotgun (WGS) entry which is preliminary data.</text>
</comment>
<organism evidence="1 2">
    <name type="scientific">Cordyceps javanica</name>
    <dbReference type="NCBI Taxonomy" id="43265"/>
    <lineage>
        <taxon>Eukaryota</taxon>
        <taxon>Fungi</taxon>
        <taxon>Dikarya</taxon>
        <taxon>Ascomycota</taxon>
        <taxon>Pezizomycotina</taxon>
        <taxon>Sordariomycetes</taxon>
        <taxon>Hypocreomycetidae</taxon>
        <taxon>Hypocreales</taxon>
        <taxon>Cordycipitaceae</taxon>
        <taxon>Cordyceps</taxon>
    </lineage>
</organism>
<keyword evidence="2" id="KW-1185">Reference proteome</keyword>